<keyword evidence="2" id="KW-1185">Reference proteome</keyword>
<proteinExistence type="predicted"/>
<organism evidence="1 2">
    <name type="scientific">[Mycobacterium] kokjensenii</name>
    <dbReference type="NCBI Taxonomy" id="3064287"/>
    <lineage>
        <taxon>Bacteria</taxon>
        <taxon>Bacillati</taxon>
        <taxon>Actinomycetota</taxon>
        <taxon>Actinomycetes</taxon>
        <taxon>Mycobacteriales</taxon>
        <taxon>Mycobacteriaceae</taxon>
        <taxon>Mycolicibacter</taxon>
    </lineage>
</organism>
<dbReference type="RefSeq" id="WP_308475761.1">
    <property type="nucleotide sequence ID" value="NZ_OY726394.1"/>
</dbReference>
<reference evidence="1 2" key="1">
    <citation type="submission" date="2023-08" db="EMBL/GenBank/DDBJ databases">
        <authorList>
            <person name="Folkvardsen B D."/>
            <person name="Norman A."/>
        </authorList>
    </citation>
    <scope>NUCLEOTIDE SEQUENCE [LARGE SCALE GENOMIC DNA]</scope>
    <source>
        <strain evidence="1 2">Mu0083</strain>
    </source>
</reference>
<name>A0ABM9L8D2_9MYCO</name>
<dbReference type="Proteomes" id="UP001190336">
    <property type="component" value="Chromosome"/>
</dbReference>
<dbReference type="EMBL" id="OY726394">
    <property type="protein sequence ID" value="CAJ1494553.1"/>
    <property type="molecule type" value="Genomic_DNA"/>
</dbReference>
<evidence type="ECO:0000313" key="1">
    <source>
        <dbReference type="EMBL" id="CAJ1494553.1"/>
    </source>
</evidence>
<evidence type="ECO:0000313" key="2">
    <source>
        <dbReference type="Proteomes" id="UP001190336"/>
    </source>
</evidence>
<accession>A0ABM9L8D2</accession>
<gene>
    <name evidence="1" type="ORF">MU0083_000847</name>
</gene>
<sequence length="157" mass="17070">MTDVVSAESTGGTPAPEVRRRRTLDMLAGARAEKLTGLVLPPGHEQVLDVVVMIWVDGVKAGMQLSDVQPPPCGLSDDLGEALYDALEDAKLCSEYDEFPELDDSDFQDLAYRQVSKLGNMVQPAGHPEVTWDMVEIWMDGVGTALRVARDAVQRSA</sequence>
<protein>
    <submittedName>
        <fullName evidence="1">Uncharacterized protein</fullName>
    </submittedName>
</protein>